<comment type="similarity">
    <text evidence="3">Belongs to the MDM1 family.</text>
</comment>
<dbReference type="GO" id="GO:0005874">
    <property type="term" value="C:microtubule"/>
    <property type="evidence" value="ECO:0007669"/>
    <property type="project" value="UniProtKB-KW"/>
</dbReference>
<dbReference type="Pfam" id="PF15501">
    <property type="entry name" value="MDM1"/>
    <property type="match status" value="1"/>
</dbReference>
<keyword evidence="7" id="KW-0206">Cytoskeleton</keyword>
<feature type="region of interest" description="Disordered" evidence="10">
    <location>
        <begin position="653"/>
        <end position="716"/>
    </location>
</feature>
<dbReference type="InterPro" id="IPR029136">
    <property type="entry name" value="MDM1"/>
</dbReference>
<protein>
    <recommendedName>
        <fullName evidence="4">Nuclear protein MDM1</fullName>
    </recommendedName>
</protein>
<keyword evidence="6" id="KW-0493">Microtubule</keyword>
<dbReference type="GO" id="GO:0008017">
    <property type="term" value="F:microtubule binding"/>
    <property type="evidence" value="ECO:0007669"/>
    <property type="project" value="InterPro"/>
</dbReference>
<reference evidence="11 12" key="1">
    <citation type="submission" date="2016-03" db="EMBL/GenBank/DDBJ databases">
        <title>EvidentialGene: Evidence-directed Construction of Genes on Genomes.</title>
        <authorList>
            <person name="Gilbert D.G."/>
            <person name="Choi J.-H."/>
            <person name="Mockaitis K."/>
            <person name="Colbourne J."/>
            <person name="Pfrender M."/>
        </authorList>
    </citation>
    <scope>NUCLEOTIDE SEQUENCE [LARGE SCALE GENOMIC DNA]</scope>
    <source>
        <strain evidence="11 12">Xinb3</strain>
        <tissue evidence="11">Complete organism</tissue>
    </source>
</reference>
<dbReference type="GO" id="GO:0046600">
    <property type="term" value="P:negative regulation of centriole replication"/>
    <property type="evidence" value="ECO:0007669"/>
    <property type="project" value="InterPro"/>
</dbReference>
<feature type="region of interest" description="Disordered" evidence="10">
    <location>
        <begin position="913"/>
        <end position="962"/>
    </location>
</feature>
<dbReference type="GO" id="GO:0005634">
    <property type="term" value="C:nucleus"/>
    <property type="evidence" value="ECO:0007669"/>
    <property type="project" value="UniProtKB-SubCell"/>
</dbReference>
<feature type="compositionally biased region" description="Basic and acidic residues" evidence="10">
    <location>
        <begin position="773"/>
        <end position="788"/>
    </location>
</feature>
<accession>A0A164RZG5</accession>
<feature type="region of interest" description="Disordered" evidence="10">
    <location>
        <begin position="469"/>
        <end position="520"/>
    </location>
</feature>
<dbReference type="PANTHER" id="PTHR32078:SF1">
    <property type="entry name" value="NUCLEAR PROTEIN MDM1"/>
    <property type="match status" value="1"/>
</dbReference>
<keyword evidence="5" id="KW-0963">Cytoplasm</keyword>
<feature type="compositionally biased region" description="Basic and acidic residues" evidence="10">
    <location>
        <begin position="737"/>
        <end position="767"/>
    </location>
</feature>
<dbReference type="PANTHER" id="PTHR32078">
    <property type="entry name" value="NUCLEAR PROTEIN MDM1"/>
    <property type="match status" value="1"/>
</dbReference>
<comment type="caution">
    <text evidence="11">The sequence shown here is derived from an EMBL/GenBank/DDBJ whole genome shotgun (WGS) entry which is preliminary data.</text>
</comment>
<evidence type="ECO:0000313" key="12">
    <source>
        <dbReference type="Proteomes" id="UP000076858"/>
    </source>
</evidence>
<feature type="compositionally biased region" description="Low complexity" evidence="10">
    <location>
        <begin position="267"/>
        <end position="278"/>
    </location>
</feature>
<evidence type="ECO:0000256" key="8">
    <source>
        <dbReference type="ARBA" id="ARBA00023242"/>
    </source>
</evidence>
<keyword evidence="8" id="KW-0539">Nucleus</keyword>
<dbReference type="AlphaFoldDB" id="A0A164RZG5"/>
<evidence type="ECO:0000256" key="6">
    <source>
        <dbReference type="ARBA" id="ARBA00022701"/>
    </source>
</evidence>
<dbReference type="Proteomes" id="UP000076858">
    <property type="component" value="Unassembled WGS sequence"/>
</dbReference>
<proteinExistence type="inferred from homology"/>
<evidence type="ECO:0000256" key="2">
    <source>
        <dbReference type="ARBA" id="ARBA00004123"/>
    </source>
</evidence>
<feature type="compositionally biased region" description="Low complexity" evidence="10">
    <location>
        <begin position="915"/>
        <end position="926"/>
    </location>
</feature>
<feature type="compositionally biased region" description="Low complexity" evidence="10">
    <location>
        <begin position="939"/>
        <end position="957"/>
    </location>
</feature>
<keyword evidence="12" id="KW-1185">Reference proteome</keyword>
<evidence type="ECO:0000256" key="3">
    <source>
        <dbReference type="ARBA" id="ARBA00010494"/>
    </source>
</evidence>
<feature type="compositionally biased region" description="Polar residues" evidence="10">
    <location>
        <begin position="370"/>
        <end position="391"/>
    </location>
</feature>
<gene>
    <name evidence="11" type="ORF">APZ42_026811</name>
</gene>
<name>A0A164RZG5_9CRUS</name>
<feature type="region of interest" description="Disordered" evidence="10">
    <location>
        <begin position="730"/>
        <end position="799"/>
    </location>
</feature>
<feature type="region of interest" description="Disordered" evidence="10">
    <location>
        <begin position="355"/>
        <end position="457"/>
    </location>
</feature>
<feature type="region of interest" description="Disordered" evidence="10">
    <location>
        <begin position="267"/>
        <end position="295"/>
    </location>
</feature>
<organism evidence="11 12">
    <name type="scientific">Daphnia magna</name>
    <dbReference type="NCBI Taxonomy" id="35525"/>
    <lineage>
        <taxon>Eukaryota</taxon>
        <taxon>Metazoa</taxon>
        <taxon>Ecdysozoa</taxon>
        <taxon>Arthropoda</taxon>
        <taxon>Crustacea</taxon>
        <taxon>Branchiopoda</taxon>
        <taxon>Diplostraca</taxon>
        <taxon>Cladocera</taxon>
        <taxon>Anomopoda</taxon>
        <taxon>Daphniidae</taxon>
        <taxon>Daphnia</taxon>
    </lineage>
</organism>
<evidence type="ECO:0000313" key="11">
    <source>
        <dbReference type="EMBL" id="KZS09088.1"/>
    </source>
</evidence>
<comment type="subcellular location">
    <subcellularLocation>
        <location evidence="1">Cytoplasm</location>
        <location evidence="1">Cytoskeleton</location>
        <location evidence="1">Microtubule organizing center</location>
        <location evidence="1">Centrosome</location>
        <location evidence="1">Centriole</location>
    </subcellularLocation>
    <subcellularLocation>
        <location evidence="2">Nucleus</location>
    </subcellularLocation>
</comment>
<evidence type="ECO:0000256" key="1">
    <source>
        <dbReference type="ARBA" id="ARBA00004114"/>
    </source>
</evidence>
<feature type="compositionally biased region" description="Basic and acidic residues" evidence="10">
    <location>
        <begin position="403"/>
        <end position="426"/>
    </location>
</feature>
<feature type="compositionally biased region" description="Low complexity" evidence="10">
    <location>
        <begin position="491"/>
        <end position="509"/>
    </location>
</feature>
<feature type="region of interest" description="Disordered" evidence="10">
    <location>
        <begin position="39"/>
        <end position="72"/>
    </location>
</feature>
<evidence type="ECO:0000256" key="5">
    <source>
        <dbReference type="ARBA" id="ARBA00022490"/>
    </source>
</evidence>
<sequence>MISSLWTLCQTCPSVTGKLDGKYRWTEYRDVPTAARVIEHAPQCSGHSVTESSTRVRKDGDDSQQDLTSGGVHDFMEPTLLAIPAHLKIDGAAAAGSSSALAAENRAGASSSFLQQQEHNHKRVVVVAGETTTNKRTITTGSSEYQLQFAWPPPSGKNIANNSNCSSAFTNARRMPESLDSLLNHSHDGEREAAGLLSNSRINNGTGTTTRSQEMVYHAAEELLLNHQEQNELSDDQPRRRRYKTEYKKKFRPFSLYQYVDGRFQKSSSDKIQTSSSTVDGGPATAPPLQSDGIKMDKDTWYGEVLELRKKAGEYKYRGLGGELMSDHMADLYAKQMDVWEQVSRRSSLSALALAATTPRPGSEKVEMTSAANSKRGSPVKTASPQNSSTRPGHAQPLVSSSRNKDNNARNKGSDSVERARRDMSQHRSVSSEGSKSRSKSAKPAKSPAQQNGNGNVTLAIRPSLGAIFHPISRPPARSASLGPERRMPKSASSNTTGGTIGSSTTKTSPVKARPAHTNEDGVQPIVVKKNQKVSIIAGEGKENIIVDEPANSLPVIEQEPLPALIKALPEPTRVKSPEQLVIRSPDPVNWTVPLDTGKTFTVTQNIRGGEGSRPHSELKVSMTVRPLPTPAAPVHSVLTPIVSVITKQPIQQQQEAPLSGAPDESADVTASSNETEETNKMADAEVIEDLPAEEHPVDDAPPVDEVPPPADDVPAVTALETKMMEVPVKEMEEDQSDCKPEEIQAQKEEEKKEENQEREEEVKVEKEEEEKVTEKIKEIESLPEKQQEQTGPVSDPLDTAVVLGKAPLIEDLPAVVPVESVTSIVPGTTLRRLEDPTPFLFSRPGTLGSLTASQSFAGTSLPDVKPKAPRYRVLEAPGMMSDPVVAHPKVHELSKPFQNPKSEPYEQMAHPLQSSTAPMMTSSSPYKGRVLEAPSSPPKSSAVSSSPSDSQISSRSLASDVLEKARTRFDRFWTKKESDK</sequence>
<dbReference type="EMBL" id="LRGB01002121">
    <property type="protein sequence ID" value="KZS09088.1"/>
    <property type="molecule type" value="Genomic_DNA"/>
</dbReference>
<evidence type="ECO:0000256" key="10">
    <source>
        <dbReference type="SAM" id="MobiDB-lite"/>
    </source>
</evidence>
<evidence type="ECO:0000256" key="9">
    <source>
        <dbReference type="ARBA" id="ARBA00045771"/>
    </source>
</evidence>
<dbReference type="OrthoDB" id="6365214at2759"/>
<evidence type="ECO:0000256" key="4">
    <source>
        <dbReference type="ARBA" id="ARBA00013508"/>
    </source>
</evidence>
<dbReference type="GO" id="GO:0005814">
    <property type="term" value="C:centriole"/>
    <property type="evidence" value="ECO:0007669"/>
    <property type="project" value="UniProtKB-SubCell"/>
</dbReference>
<comment type="function">
    <text evidence="9">Microtubule-binding protein that negatively regulates centriole duplication. Binds to and stabilizes microtubules.</text>
</comment>
<evidence type="ECO:0000256" key="7">
    <source>
        <dbReference type="ARBA" id="ARBA00023212"/>
    </source>
</evidence>